<gene>
    <name evidence="10" type="ORF">UFOPK3267_00322</name>
</gene>
<protein>
    <submittedName>
        <fullName evidence="10">Unannotated protein</fullName>
    </submittedName>
</protein>
<name>A0A6J7BP89_9ZZZZ</name>
<sequence length="283" mass="29158">MSSSAIIAIAVAAIVLLAAVVLLTAARKSDVRGAGALSRETRRRDKDAEIDLPLSGKDIERAASALRIPAPAPAAAPTAWVAPDPEDIGVSRCQFLNRATVTLMTAGLASFAAAGFVAFLWPTAAPVFGGKVNVGQVDDILSSIRSNSGFFYSSSARSYLTAYPSEALPKAKGVKEYAGILSGLEGGLIAMYQKCPHLGCRVPQCPSSQWFECPCHGSQYNRAGEKKGGPAPRGMDHFAVSIGGTGDVIIDTSTVFTGPPIGTNTTGQEAEGPHCITGGGGHG</sequence>
<dbReference type="SUPFAM" id="SSF50022">
    <property type="entry name" value="ISP domain"/>
    <property type="match status" value="1"/>
</dbReference>
<dbReference type="Gene3D" id="2.102.10.10">
    <property type="entry name" value="Rieske [2Fe-2S] iron-sulphur domain"/>
    <property type="match status" value="1"/>
</dbReference>
<keyword evidence="8" id="KW-0812">Transmembrane</keyword>
<keyword evidence="5" id="KW-1015">Disulfide bond</keyword>
<feature type="region of interest" description="Disordered" evidence="7">
    <location>
        <begin position="262"/>
        <end position="283"/>
    </location>
</feature>
<proteinExistence type="predicted"/>
<keyword evidence="8" id="KW-1133">Transmembrane helix</keyword>
<organism evidence="10">
    <name type="scientific">freshwater metagenome</name>
    <dbReference type="NCBI Taxonomy" id="449393"/>
    <lineage>
        <taxon>unclassified sequences</taxon>
        <taxon>metagenomes</taxon>
        <taxon>ecological metagenomes</taxon>
    </lineage>
</organism>
<evidence type="ECO:0000256" key="4">
    <source>
        <dbReference type="ARBA" id="ARBA00023014"/>
    </source>
</evidence>
<evidence type="ECO:0000256" key="6">
    <source>
        <dbReference type="ARBA" id="ARBA00034078"/>
    </source>
</evidence>
<evidence type="ECO:0000256" key="5">
    <source>
        <dbReference type="ARBA" id="ARBA00023157"/>
    </source>
</evidence>
<evidence type="ECO:0000256" key="3">
    <source>
        <dbReference type="ARBA" id="ARBA00023004"/>
    </source>
</evidence>
<evidence type="ECO:0000313" key="10">
    <source>
        <dbReference type="EMBL" id="CAB4846721.1"/>
    </source>
</evidence>
<dbReference type="AlphaFoldDB" id="A0A6J7BP89"/>
<evidence type="ECO:0000256" key="1">
    <source>
        <dbReference type="ARBA" id="ARBA00022714"/>
    </source>
</evidence>
<dbReference type="EMBL" id="CAFBIY010000010">
    <property type="protein sequence ID" value="CAB4846721.1"/>
    <property type="molecule type" value="Genomic_DNA"/>
</dbReference>
<accession>A0A6J7BP89</accession>
<keyword evidence="4" id="KW-0411">Iron-sulfur</keyword>
<dbReference type="GO" id="GO:0051537">
    <property type="term" value="F:2 iron, 2 sulfur cluster binding"/>
    <property type="evidence" value="ECO:0007669"/>
    <property type="project" value="UniProtKB-KW"/>
</dbReference>
<feature type="transmembrane region" description="Helical" evidence="8">
    <location>
        <begin position="101"/>
        <end position="121"/>
    </location>
</feature>
<reference evidence="10" key="1">
    <citation type="submission" date="2020-05" db="EMBL/GenBank/DDBJ databases">
        <authorList>
            <person name="Chiriac C."/>
            <person name="Salcher M."/>
            <person name="Ghai R."/>
            <person name="Kavagutti S V."/>
        </authorList>
    </citation>
    <scope>NUCLEOTIDE SEQUENCE</scope>
</reference>
<dbReference type="PANTHER" id="PTHR10134">
    <property type="entry name" value="CYTOCHROME B-C1 COMPLEX SUBUNIT RIESKE, MITOCHONDRIAL"/>
    <property type="match status" value="1"/>
</dbReference>
<dbReference type="GO" id="GO:0046872">
    <property type="term" value="F:metal ion binding"/>
    <property type="evidence" value="ECO:0007669"/>
    <property type="project" value="UniProtKB-KW"/>
</dbReference>
<feature type="domain" description="Rieske" evidence="9">
    <location>
        <begin position="159"/>
        <end position="249"/>
    </location>
</feature>
<keyword evidence="1" id="KW-0001">2Fe-2S</keyword>
<dbReference type="PROSITE" id="PS51296">
    <property type="entry name" value="RIESKE"/>
    <property type="match status" value="1"/>
</dbReference>
<dbReference type="PRINTS" id="PR00162">
    <property type="entry name" value="RIESKE"/>
</dbReference>
<comment type="cofactor">
    <cofactor evidence="6">
        <name>[2Fe-2S] cluster</name>
        <dbReference type="ChEBI" id="CHEBI:190135"/>
    </cofactor>
</comment>
<evidence type="ECO:0000256" key="2">
    <source>
        <dbReference type="ARBA" id="ARBA00022723"/>
    </source>
</evidence>
<evidence type="ECO:0000256" key="8">
    <source>
        <dbReference type="SAM" id="Phobius"/>
    </source>
</evidence>
<keyword evidence="8" id="KW-0472">Membrane</keyword>
<evidence type="ECO:0000259" key="9">
    <source>
        <dbReference type="PROSITE" id="PS51296"/>
    </source>
</evidence>
<dbReference type="InterPro" id="IPR014349">
    <property type="entry name" value="Rieske_Fe-S_prot"/>
</dbReference>
<dbReference type="InterPro" id="IPR017941">
    <property type="entry name" value="Rieske_2Fe-2S"/>
</dbReference>
<dbReference type="InterPro" id="IPR036922">
    <property type="entry name" value="Rieske_2Fe-2S_sf"/>
</dbReference>
<feature type="transmembrane region" description="Helical" evidence="8">
    <location>
        <begin position="6"/>
        <end position="26"/>
    </location>
</feature>
<evidence type="ECO:0000256" key="7">
    <source>
        <dbReference type="SAM" id="MobiDB-lite"/>
    </source>
</evidence>
<dbReference type="GO" id="GO:0016020">
    <property type="term" value="C:membrane"/>
    <property type="evidence" value="ECO:0007669"/>
    <property type="project" value="InterPro"/>
</dbReference>
<dbReference type="Pfam" id="PF00355">
    <property type="entry name" value="Rieske"/>
    <property type="match status" value="1"/>
</dbReference>
<keyword evidence="2" id="KW-0479">Metal-binding</keyword>
<dbReference type="InterPro" id="IPR005805">
    <property type="entry name" value="Rieske_Fe-S_prot_C"/>
</dbReference>
<keyword evidence="3" id="KW-0408">Iron</keyword>